<evidence type="ECO:0000256" key="6">
    <source>
        <dbReference type="ARBA" id="ARBA00022556"/>
    </source>
</evidence>
<dbReference type="SUPFAM" id="SSF52540">
    <property type="entry name" value="P-loop containing nucleoside triphosphate hydrolases"/>
    <property type="match status" value="1"/>
</dbReference>
<dbReference type="GO" id="GO:0009029">
    <property type="term" value="F:lipid-A 4'-kinase activity"/>
    <property type="evidence" value="ECO:0007669"/>
    <property type="project" value="UniProtKB-UniRule"/>
</dbReference>
<dbReference type="GO" id="GO:0005524">
    <property type="term" value="F:ATP binding"/>
    <property type="evidence" value="ECO:0007669"/>
    <property type="project" value="UniProtKB-UniRule"/>
</dbReference>
<dbReference type="Proteomes" id="UP000311008">
    <property type="component" value="Chromosome"/>
</dbReference>
<comment type="pathway">
    <text evidence="2 13">Glycolipid biosynthesis; lipid IV(A) biosynthesis; lipid IV(A) from (3R)-3-hydroxytetradecanoyl-[acyl-carrier-protein] and UDP-N-acetyl-alpha-D-glucosamine: step 6/6.</text>
</comment>
<keyword evidence="16" id="KW-1185">Reference proteome</keyword>
<proteinExistence type="inferred from homology"/>
<keyword evidence="9 13" id="KW-0418">Kinase</keyword>
<dbReference type="GO" id="GO:0009244">
    <property type="term" value="P:lipopolysaccharide core region biosynthetic process"/>
    <property type="evidence" value="ECO:0007669"/>
    <property type="project" value="TreeGrafter"/>
</dbReference>
<comment type="catalytic activity">
    <reaction evidence="13">
        <text>a lipid A disaccharide + ATP = a lipid IVA + ADP + H(+)</text>
        <dbReference type="Rhea" id="RHEA:67840"/>
        <dbReference type="ChEBI" id="CHEBI:15378"/>
        <dbReference type="ChEBI" id="CHEBI:30616"/>
        <dbReference type="ChEBI" id="CHEBI:176343"/>
        <dbReference type="ChEBI" id="CHEBI:176425"/>
        <dbReference type="ChEBI" id="CHEBI:456216"/>
        <dbReference type="EC" id="2.7.1.130"/>
    </reaction>
</comment>
<evidence type="ECO:0000256" key="7">
    <source>
        <dbReference type="ARBA" id="ARBA00022679"/>
    </source>
</evidence>
<dbReference type="KEGG" id="mmec:FIU01_03475"/>
<sequence length="346" mass="38047">MLRIWFEQQWQIRGWAQCLLWPLSWLFALLACLRLACYRMGVFSSQAMPVPVVVVGNLSVGGVGKTPVVIHLAQHLRAAGYAPGILSRGYGGSATGEVTADSLPATFGDEPVLIARRSGCPVWVDASRVAAGHALLHAHPEINILICDDGLQHYALQRDFEIAVVQRPFGLGNRRLLPAGPLREPLRRLQSVDVVIESGEVPVTPVLETVSYHMRLQQGAWTSVADFLSETSTANLRAQPLVAIAGIGHPQRFFELLSTLGLQFDRHPLADHHHYTPADFQALIGKTLLMTEKDAVKCQHLGLSNAWFLPVSAELRPIGHDQSLVNFVIARLQQRTQHAKGSRNES</sequence>
<evidence type="ECO:0000313" key="16">
    <source>
        <dbReference type="Proteomes" id="UP000311008"/>
    </source>
</evidence>
<keyword evidence="14" id="KW-0472">Membrane</keyword>
<keyword evidence="11 13" id="KW-0443">Lipid metabolism</keyword>
<protein>
    <recommendedName>
        <fullName evidence="4 13">Tetraacyldisaccharide 4'-kinase</fullName>
        <ecNumber evidence="3 13">2.7.1.130</ecNumber>
    </recommendedName>
    <alternativeName>
        <fullName evidence="12 13">Lipid A 4'-kinase</fullName>
    </alternativeName>
</protein>
<dbReference type="InterPro" id="IPR027417">
    <property type="entry name" value="P-loop_NTPase"/>
</dbReference>
<name>A0A5B8CQY5_9PROT</name>
<comment type="similarity">
    <text evidence="13">Belongs to the LpxK family.</text>
</comment>
<accession>A0A5B8CQY5</accession>
<dbReference type="PROSITE" id="PS51257">
    <property type="entry name" value="PROKAR_LIPOPROTEIN"/>
    <property type="match status" value="1"/>
</dbReference>
<evidence type="ECO:0000256" key="13">
    <source>
        <dbReference type="HAMAP-Rule" id="MF_00409"/>
    </source>
</evidence>
<dbReference type="NCBIfam" id="TIGR00682">
    <property type="entry name" value="lpxK"/>
    <property type="match status" value="1"/>
</dbReference>
<dbReference type="RefSeq" id="WP_140002995.1">
    <property type="nucleotide sequence ID" value="NZ_CP040946.1"/>
</dbReference>
<dbReference type="EC" id="2.7.1.130" evidence="3 13"/>
<evidence type="ECO:0000256" key="1">
    <source>
        <dbReference type="ARBA" id="ARBA00002274"/>
    </source>
</evidence>
<keyword evidence="10 13" id="KW-0067">ATP-binding</keyword>
<evidence type="ECO:0000256" key="12">
    <source>
        <dbReference type="ARBA" id="ARBA00029757"/>
    </source>
</evidence>
<evidence type="ECO:0000256" key="11">
    <source>
        <dbReference type="ARBA" id="ARBA00023098"/>
    </source>
</evidence>
<keyword evidence="14" id="KW-0812">Transmembrane</keyword>
<feature type="transmembrane region" description="Helical" evidence="14">
    <location>
        <begin position="20"/>
        <end position="38"/>
    </location>
</feature>
<dbReference type="AlphaFoldDB" id="A0A5B8CQY5"/>
<dbReference type="UniPathway" id="UPA00359">
    <property type="reaction ID" value="UER00482"/>
</dbReference>
<reference evidence="16" key="1">
    <citation type="journal article" date="2019" name="ISME J.">
        <title>Evolution in action: habitat transition from sediment to the pelagial leads to genome streamlining in Methylophilaceae.</title>
        <authorList>
            <person name="Salcher M."/>
            <person name="Schaefle D."/>
            <person name="Kaspar M."/>
            <person name="Neuenschwander S.M."/>
            <person name="Ghai R."/>
        </authorList>
    </citation>
    <scope>NUCLEOTIDE SEQUENCE [LARGE SCALE GENOMIC DNA]</scope>
    <source>
        <strain evidence="16">MMS-M-51</strain>
    </source>
</reference>
<dbReference type="HAMAP" id="MF_00409">
    <property type="entry name" value="LpxK"/>
    <property type="match status" value="1"/>
</dbReference>
<gene>
    <name evidence="13" type="primary">lpxK</name>
    <name evidence="15" type="ORF">FIU01_03475</name>
</gene>
<evidence type="ECO:0000256" key="8">
    <source>
        <dbReference type="ARBA" id="ARBA00022741"/>
    </source>
</evidence>
<keyword evidence="8 13" id="KW-0547">Nucleotide-binding</keyword>
<evidence type="ECO:0000256" key="3">
    <source>
        <dbReference type="ARBA" id="ARBA00012071"/>
    </source>
</evidence>
<keyword evidence="14" id="KW-1133">Transmembrane helix</keyword>
<organism evidence="15 16">
    <name type="scientific">Methylophilus medardicus</name>
    <dbReference type="NCBI Taxonomy" id="2588534"/>
    <lineage>
        <taxon>Bacteria</taxon>
        <taxon>Pseudomonadati</taxon>
        <taxon>Pseudomonadota</taxon>
        <taxon>Betaproteobacteria</taxon>
        <taxon>Nitrosomonadales</taxon>
        <taxon>Methylophilaceae</taxon>
        <taxon>Methylophilus</taxon>
    </lineage>
</organism>
<dbReference type="OrthoDB" id="9766423at2"/>
<evidence type="ECO:0000256" key="14">
    <source>
        <dbReference type="SAM" id="Phobius"/>
    </source>
</evidence>
<evidence type="ECO:0000256" key="2">
    <source>
        <dbReference type="ARBA" id="ARBA00004870"/>
    </source>
</evidence>
<dbReference type="GO" id="GO:0005886">
    <property type="term" value="C:plasma membrane"/>
    <property type="evidence" value="ECO:0007669"/>
    <property type="project" value="TreeGrafter"/>
</dbReference>
<evidence type="ECO:0000256" key="5">
    <source>
        <dbReference type="ARBA" id="ARBA00022516"/>
    </source>
</evidence>
<comment type="function">
    <text evidence="1 13">Transfers the gamma-phosphate of ATP to the 4'-position of a tetraacyldisaccharide 1-phosphate intermediate (termed DS-1-P) to form tetraacyldisaccharide 1,4'-bis-phosphate (lipid IVA).</text>
</comment>
<evidence type="ECO:0000313" key="15">
    <source>
        <dbReference type="EMBL" id="QDC43671.1"/>
    </source>
</evidence>
<evidence type="ECO:0000256" key="4">
    <source>
        <dbReference type="ARBA" id="ARBA00016436"/>
    </source>
</evidence>
<evidence type="ECO:0000256" key="9">
    <source>
        <dbReference type="ARBA" id="ARBA00022777"/>
    </source>
</evidence>
<feature type="binding site" evidence="13">
    <location>
        <begin position="59"/>
        <end position="66"/>
    </location>
    <ligand>
        <name>ATP</name>
        <dbReference type="ChEBI" id="CHEBI:30616"/>
    </ligand>
</feature>
<keyword evidence="7 13" id="KW-0808">Transferase</keyword>
<dbReference type="PANTHER" id="PTHR42724:SF1">
    <property type="entry name" value="TETRAACYLDISACCHARIDE 4'-KINASE, MITOCHONDRIAL-RELATED"/>
    <property type="match status" value="1"/>
</dbReference>
<keyword evidence="5 13" id="KW-0444">Lipid biosynthesis</keyword>
<dbReference type="EMBL" id="CP040946">
    <property type="protein sequence ID" value="QDC43671.1"/>
    <property type="molecule type" value="Genomic_DNA"/>
</dbReference>
<dbReference type="GO" id="GO:0009245">
    <property type="term" value="P:lipid A biosynthetic process"/>
    <property type="evidence" value="ECO:0007669"/>
    <property type="project" value="UniProtKB-UniRule"/>
</dbReference>
<evidence type="ECO:0000256" key="10">
    <source>
        <dbReference type="ARBA" id="ARBA00022840"/>
    </source>
</evidence>
<dbReference type="Pfam" id="PF02606">
    <property type="entry name" value="LpxK"/>
    <property type="match status" value="1"/>
</dbReference>
<dbReference type="PANTHER" id="PTHR42724">
    <property type="entry name" value="TETRAACYLDISACCHARIDE 4'-KINASE"/>
    <property type="match status" value="1"/>
</dbReference>
<dbReference type="InterPro" id="IPR003758">
    <property type="entry name" value="LpxK"/>
</dbReference>
<keyword evidence="6 13" id="KW-0441">Lipid A biosynthesis</keyword>